<evidence type="ECO:0000313" key="9">
    <source>
        <dbReference type="Proteomes" id="UP000092666"/>
    </source>
</evidence>
<dbReference type="GO" id="GO:0005737">
    <property type="term" value="C:cytoplasm"/>
    <property type="evidence" value="ECO:0007669"/>
    <property type="project" value="TreeGrafter"/>
</dbReference>
<dbReference type="GO" id="GO:0046872">
    <property type="term" value="F:metal ion binding"/>
    <property type="evidence" value="ECO:0007669"/>
    <property type="project" value="UniProtKB-KW"/>
</dbReference>
<feature type="region of interest" description="Disordered" evidence="6">
    <location>
        <begin position="184"/>
        <end position="222"/>
    </location>
</feature>
<feature type="binding site" evidence="5">
    <location>
        <position position="346"/>
    </location>
    <ligand>
        <name>Fe cation</name>
        <dbReference type="ChEBI" id="CHEBI:24875"/>
        <note>catalytic</note>
    </ligand>
</feature>
<keyword evidence="4 5" id="KW-0408">Iron</keyword>
<keyword evidence="3" id="KW-0560">Oxidoreductase</keyword>
<dbReference type="SUPFAM" id="SSF51197">
    <property type="entry name" value="Clavaminate synthase-like"/>
    <property type="match status" value="1"/>
</dbReference>
<feature type="region of interest" description="Disordered" evidence="6">
    <location>
        <begin position="52"/>
        <end position="102"/>
    </location>
</feature>
<proteinExistence type="predicted"/>
<feature type="compositionally biased region" description="Polar residues" evidence="6">
    <location>
        <begin position="194"/>
        <end position="213"/>
    </location>
</feature>
<feature type="compositionally biased region" description="Basic and acidic residues" evidence="6">
    <location>
        <begin position="84"/>
        <end position="102"/>
    </location>
</feature>
<keyword evidence="1 5" id="KW-0479">Metal-binding</keyword>
<dbReference type="InterPro" id="IPR027450">
    <property type="entry name" value="AlkB-like"/>
</dbReference>
<evidence type="ECO:0000256" key="3">
    <source>
        <dbReference type="ARBA" id="ARBA00023002"/>
    </source>
</evidence>
<dbReference type="Gene3D" id="2.60.120.590">
    <property type="entry name" value="Alpha-ketoglutarate-dependent dioxygenase AlkB-like"/>
    <property type="match status" value="1"/>
</dbReference>
<keyword evidence="2" id="KW-0223">Dioxygenase</keyword>
<evidence type="ECO:0000256" key="4">
    <source>
        <dbReference type="ARBA" id="ARBA00023004"/>
    </source>
</evidence>
<dbReference type="InterPro" id="IPR005123">
    <property type="entry name" value="Oxoglu/Fe-dep_dioxygenase_dom"/>
</dbReference>
<dbReference type="InterPro" id="IPR004574">
    <property type="entry name" value="Alkb"/>
</dbReference>
<protein>
    <submittedName>
        <fullName evidence="8">Alkylated DNA repair protein AlkB</fullName>
    </submittedName>
</protein>
<name>A0A1B9GPS2_9TREE</name>
<sequence length="463" mass="51398">MSSQNTSASSSSSSPPQTQYTAFRQAEKHFKNRAHKGHLPSIRKYLPTLVDLSRPRSGGQEEDPVWKAGWWSPENDVDPASVPDGKKKNSKGKEREKGERPEIDYSDLERIKLSDGRKGYIVAPGCILIPQYLSIDQQLELLHSALAEYTRPPNPLSISTHYDLPPNLFDLYATAPNTLVEPKHLHQQHAQQQRANSEPTTDQDGSKAEQQPTKARGRQLIETEPASVLGYEEIVARNKTWTGDIPSDKLGIKTVEQVTREMRWANLGWVYQWSTKSYDFSRDKPIPFPPQLAAICSEVVSSVPWGEVFSGQSPDAKCGWENWPKDYAPDTGIVNFYQIKDTLMGHVDRSELDPARPLVSLSIGHAAVLLLGSASRHDPPRPIIIRSGDCLIMSGSGRQAYHGVPRILEGTLPSHFELSPADSDSFSTSSTVKAAKQFIASARININARQVFPPGFTRPTSSK</sequence>
<dbReference type="PANTHER" id="PTHR16557">
    <property type="entry name" value="ALKYLATED DNA REPAIR PROTEIN ALKB-RELATED"/>
    <property type="match status" value="1"/>
</dbReference>
<dbReference type="EMBL" id="KV700128">
    <property type="protein sequence ID" value="OCF32815.1"/>
    <property type="molecule type" value="Genomic_DNA"/>
</dbReference>
<keyword evidence="9" id="KW-1185">Reference proteome</keyword>
<comment type="cofactor">
    <cofactor evidence="5">
        <name>Fe(2+)</name>
        <dbReference type="ChEBI" id="CHEBI:29033"/>
    </cofactor>
    <text evidence="5">Binds 1 Fe(2+) ion per subunit.</text>
</comment>
<dbReference type="GO" id="GO:0005634">
    <property type="term" value="C:nucleus"/>
    <property type="evidence" value="ECO:0007669"/>
    <property type="project" value="TreeGrafter"/>
</dbReference>
<dbReference type="Pfam" id="PF13532">
    <property type="entry name" value="2OG-FeII_Oxy_2"/>
    <property type="match status" value="1"/>
</dbReference>
<evidence type="ECO:0000256" key="5">
    <source>
        <dbReference type="PIRSR" id="PIRSR604574-2"/>
    </source>
</evidence>
<feature type="binding site" evidence="5">
    <location>
        <position position="348"/>
    </location>
    <ligand>
        <name>Fe cation</name>
        <dbReference type="ChEBI" id="CHEBI:24875"/>
        <note>catalytic</note>
    </ligand>
</feature>
<feature type="compositionally biased region" description="Low complexity" evidence="6">
    <location>
        <begin position="1"/>
        <end position="14"/>
    </location>
</feature>
<dbReference type="InterPro" id="IPR037151">
    <property type="entry name" value="AlkB-like_sf"/>
</dbReference>
<gene>
    <name evidence="8" type="ORF">I316_05451</name>
</gene>
<dbReference type="OrthoDB" id="6614653at2759"/>
<reference evidence="9" key="2">
    <citation type="submission" date="2013-12" db="EMBL/GenBank/DDBJ databases">
        <title>Evolution of pathogenesis and genome organization in the Tremellales.</title>
        <authorList>
            <person name="Cuomo C."/>
            <person name="Litvintseva A."/>
            <person name="Heitman J."/>
            <person name="Chen Y."/>
            <person name="Sun S."/>
            <person name="Springer D."/>
            <person name="Dromer F."/>
            <person name="Young S."/>
            <person name="Zeng Q."/>
            <person name="Chapman S."/>
            <person name="Gujja S."/>
            <person name="Saif S."/>
            <person name="Birren B."/>
        </authorList>
    </citation>
    <scope>NUCLEOTIDE SEQUENCE [LARGE SCALE GENOMIC DNA]</scope>
    <source>
        <strain evidence="9">BCC8398</strain>
    </source>
</reference>
<reference evidence="8 9" key="1">
    <citation type="submission" date="2013-07" db="EMBL/GenBank/DDBJ databases">
        <title>The Genome Sequence of Cryptococcus heveanensis BCC8398.</title>
        <authorList>
            <consortium name="The Broad Institute Genome Sequencing Platform"/>
            <person name="Cuomo C."/>
            <person name="Litvintseva A."/>
            <person name="Chen Y."/>
            <person name="Heitman J."/>
            <person name="Sun S."/>
            <person name="Springer D."/>
            <person name="Dromer F."/>
            <person name="Young S.K."/>
            <person name="Zeng Q."/>
            <person name="Gargeya S."/>
            <person name="Fitzgerald M."/>
            <person name="Abouelleil A."/>
            <person name="Alvarado L."/>
            <person name="Berlin A.M."/>
            <person name="Chapman S.B."/>
            <person name="Dewar J."/>
            <person name="Goldberg J."/>
            <person name="Griggs A."/>
            <person name="Gujja S."/>
            <person name="Hansen M."/>
            <person name="Howarth C."/>
            <person name="Imamovic A."/>
            <person name="Larimer J."/>
            <person name="McCowan C."/>
            <person name="Murphy C."/>
            <person name="Pearson M."/>
            <person name="Priest M."/>
            <person name="Roberts A."/>
            <person name="Saif S."/>
            <person name="Shea T."/>
            <person name="Sykes S."/>
            <person name="Wortman J."/>
            <person name="Nusbaum C."/>
            <person name="Birren B."/>
        </authorList>
    </citation>
    <scope>NUCLEOTIDE SEQUENCE [LARGE SCALE GENOMIC DNA]</scope>
    <source>
        <strain evidence="8 9">BCC8398</strain>
    </source>
</reference>
<organism evidence="8 9">
    <name type="scientific">Kwoniella heveanensis BCC8398</name>
    <dbReference type="NCBI Taxonomy" id="1296120"/>
    <lineage>
        <taxon>Eukaryota</taxon>
        <taxon>Fungi</taxon>
        <taxon>Dikarya</taxon>
        <taxon>Basidiomycota</taxon>
        <taxon>Agaricomycotina</taxon>
        <taxon>Tremellomycetes</taxon>
        <taxon>Tremellales</taxon>
        <taxon>Cryptococcaceae</taxon>
        <taxon>Kwoniella</taxon>
    </lineage>
</organism>
<evidence type="ECO:0000259" key="7">
    <source>
        <dbReference type="PROSITE" id="PS51471"/>
    </source>
</evidence>
<evidence type="ECO:0000256" key="6">
    <source>
        <dbReference type="SAM" id="MobiDB-lite"/>
    </source>
</evidence>
<accession>A0A1B9GPS2</accession>
<feature type="domain" description="Fe2OG dioxygenase" evidence="7">
    <location>
        <begin position="327"/>
        <end position="452"/>
    </location>
</feature>
<evidence type="ECO:0000256" key="2">
    <source>
        <dbReference type="ARBA" id="ARBA00022964"/>
    </source>
</evidence>
<feature type="binding site" evidence="5">
    <location>
        <position position="402"/>
    </location>
    <ligand>
        <name>Fe cation</name>
        <dbReference type="ChEBI" id="CHEBI:24875"/>
        <note>catalytic</note>
    </ligand>
</feature>
<evidence type="ECO:0000313" key="8">
    <source>
        <dbReference type="EMBL" id="OCF32815.1"/>
    </source>
</evidence>
<dbReference type="AlphaFoldDB" id="A0A1B9GPS2"/>
<feature type="region of interest" description="Disordered" evidence="6">
    <location>
        <begin position="1"/>
        <end position="23"/>
    </location>
</feature>
<dbReference type="STRING" id="1296120.A0A1B9GPS2"/>
<evidence type="ECO:0000256" key="1">
    <source>
        <dbReference type="ARBA" id="ARBA00022723"/>
    </source>
</evidence>
<dbReference type="PROSITE" id="PS51471">
    <property type="entry name" value="FE2OG_OXY"/>
    <property type="match status" value="1"/>
</dbReference>
<dbReference type="GO" id="GO:0051213">
    <property type="term" value="F:dioxygenase activity"/>
    <property type="evidence" value="ECO:0007669"/>
    <property type="project" value="UniProtKB-KW"/>
</dbReference>
<dbReference type="Proteomes" id="UP000092666">
    <property type="component" value="Unassembled WGS sequence"/>
</dbReference>
<dbReference type="PANTHER" id="PTHR16557:SF2">
    <property type="entry name" value="NUCLEIC ACID DIOXYGENASE ALKBH1"/>
    <property type="match status" value="1"/>
</dbReference>